<keyword evidence="1" id="KW-0472">Membrane</keyword>
<organism evidence="2 3">
    <name type="scientific">Haloterrigena gelatinilytica</name>
    <dbReference type="NCBI Taxonomy" id="2741724"/>
    <lineage>
        <taxon>Archaea</taxon>
        <taxon>Methanobacteriati</taxon>
        <taxon>Methanobacteriota</taxon>
        <taxon>Stenosarchaea group</taxon>
        <taxon>Halobacteria</taxon>
        <taxon>Halobacteriales</taxon>
        <taxon>Natrialbaceae</taxon>
        <taxon>Haloterrigena</taxon>
    </lineage>
</organism>
<gene>
    <name evidence="2" type="ORF">HT576_14670</name>
</gene>
<evidence type="ECO:0000256" key="1">
    <source>
        <dbReference type="SAM" id="Phobius"/>
    </source>
</evidence>
<keyword evidence="1" id="KW-1133">Transmembrane helix</keyword>
<name>A0A8J8GLK0_9EURY</name>
<accession>A0A8J8GLK0</accession>
<sequence>MAEAVRSFFAETENTRLRSALVLLLGSGPLLFLFLTNPEIANPYYVFGLGITAVAVLTGAFLLISSQMGSC</sequence>
<evidence type="ECO:0000313" key="3">
    <source>
        <dbReference type="Proteomes" id="UP000728647"/>
    </source>
</evidence>
<dbReference type="AlphaFoldDB" id="A0A8J8GLK0"/>
<feature type="transmembrane region" description="Helical" evidence="1">
    <location>
        <begin position="20"/>
        <end position="38"/>
    </location>
</feature>
<reference evidence="2" key="1">
    <citation type="submission" date="2020-06" db="EMBL/GenBank/DDBJ databases">
        <title>Haloterrigena sp. nov., an extremely halophilic archaeon isolated from a saline sediment.</title>
        <authorList>
            <person name="Liu B.-B."/>
        </authorList>
    </citation>
    <scope>NUCLEOTIDE SEQUENCE</scope>
    <source>
        <strain evidence="2">SYSU A121-1</strain>
    </source>
</reference>
<keyword evidence="1" id="KW-0812">Transmembrane</keyword>
<proteinExistence type="predicted"/>
<comment type="caution">
    <text evidence="2">The sequence shown here is derived from an EMBL/GenBank/DDBJ whole genome shotgun (WGS) entry which is preliminary data.</text>
</comment>
<dbReference type="RefSeq" id="WP_174702416.1">
    <property type="nucleotide sequence ID" value="NZ_JABURA010000001.1"/>
</dbReference>
<evidence type="ECO:0000313" key="2">
    <source>
        <dbReference type="EMBL" id="NUB92258.1"/>
    </source>
</evidence>
<protein>
    <submittedName>
        <fullName evidence="2">Acyl-CoA dehydrogenase</fullName>
    </submittedName>
</protein>
<feature type="transmembrane region" description="Helical" evidence="1">
    <location>
        <begin position="44"/>
        <end position="64"/>
    </location>
</feature>
<dbReference type="Proteomes" id="UP000728647">
    <property type="component" value="Unassembled WGS sequence"/>
</dbReference>
<dbReference type="EMBL" id="JABURA010000001">
    <property type="protein sequence ID" value="NUB92258.1"/>
    <property type="molecule type" value="Genomic_DNA"/>
</dbReference>